<reference evidence="2 3" key="1">
    <citation type="submission" date="2019-06" db="EMBL/GenBank/DDBJ databases">
        <title>Whole genome shotgun sequence of Glutamicibacter nicotianae NBRC 14234.</title>
        <authorList>
            <person name="Hosoyama A."/>
            <person name="Uohara A."/>
            <person name="Ohji S."/>
            <person name="Ichikawa N."/>
        </authorList>
    </citation>
    <scope>NUCLEOTIDE SEQUENCE [LARGE SCALE GENOMIC DNA]</scope>
    <source>
        <strain evidence="2 3">NBRC 14234</strain>
    </source>
</reference>
<gene>
    <name evidence="2" type="ORF">ANI01nite_01350</name>
</gene>
<evidence type="ECO:0000313" key="3">
    <source>
        <dbReference type="Proteomes" id="UP000316242"/>
    </source>
</evidence>
<accession>A0ABQ0RGQ2</accession>
<feature type="transmembrane region" description="Helical" evidence="1">
    <location>
        <begin position="188"/>
        <end position="206"/>
    </location>
</feature>
<dbReference type="Proteomes" id="UP000316242">
    <property type="component" value="Unassembled WGS sequence"/>
</dbReference>
<keyword evidence="3" id="KW-1185">Reference proteome</keyword>
<feature type="transmembrane region" description="Helical" evidence="1">
    <location>
        <begin position="323"/>
        <end position="341"/>
    </location>
</feature>
<evidence type="ECO:0000313" key="2">
    <source>
        <dbReference type="EMBL" id="GEC10932.1"/>
    </source>
</evidence>
<feature type="transmembrane region" description="Helical" evidence="1">
    <location>
        <begin position="153"/>
        <end position="176"/>
    </location>
</feature>
<keyword evidence="1" id="KW-0812">Transmembrane</keyword>
<name>A0ABQ0RGQ2_GLUNI</name>
<keyword evidence="1" id="KW-0472">Membrane</keyword>
<organism evidence="2 3">
    <name type="scientific">Glutamicibacter nicotianae</name>
    <name type="common">Arthrobacter nicotianae</name>
    <dbReference type="NCBI Taxonomy" id="37929"/>
    <lineage>
        <taxon>Bacteria</taxon>
        <taxon>Bacillati</taxon>
        <taxon>Actinomycetota</taxon>
        <taxon>Actinomycetes</taxon>
        <taxon>Micrococcales</taxon>
        <taxon>Micrococcaceae</taxon>
        <taxon>Glutamicibacter</taxon>
    </lineage>
</organism>
<feature type="transmembrane region" description="Helical" evidence="1">
    <location>
        <begin position="299"/>
        <end position="317"/>
    </location>
</feature>
<evidence type="ECO:0000256" key="1">
    <source>
        <dbReference type="SAM" id="Phobius"/>
    </source>
</evidence>
<protein>
    <submittedName>
        <fullName evidence="2">Uncharacterized protein</fullName>
    </submittedName>
</protein>
<dbReference type="EMBL" id="BJNE01000001">
    <property type="protein sequence ID" value="GEC10932.1"/>
    <property type="molecule type" value="Genomic_DNA"/>
</dbReference>
<sequence length="372" mass="40857">MSLVLPDDVIELYPESDREWARDFNIALWWKDLDDSQCAAELGKVLDAIRDSGQSAEELFGDPAEFGEVRAYARLTPQQLADSELPVSNSWGLIAGAGLVVGLLCAGFGIWIGFRDGWAATSWHYWQLAALSAGAGLAVSGHLWWLHRVRGKFALSWILGLAAATAATAVAVLIAVLGAEEAMPLPNWLVPIIGVALVVSVFWLPFAEESGAKREAVCVDVDPESWFAEVSRLLRGRYGMRSKEADFALESAREHWSALHREDGNARISEEFGTPIEFAIGLSVNTGKALKRRWLLRRLFPLAVVGLYSISLVPAVIAPERSGWDIFFAVCMLIFAAGTLYELRPANRASYVEDRLAERRAQSRGLEEGKDG</sequence>
<feature type="transmembrane region" description="Helical" evidence="1">
    <location>
        <begin position="91"/>
        <end position="114"/>
    </location>
</feature>
<dbReference type="RefSeq" id="WP_141355290.1">
    <property type="nucleotide sequence ID" value="NZ_BAAAWM010000001.1"/>
</dbReference>
<proteinExistence type="predicted"/>
<keyword evidence="1" id="KW-1133">Transmembrane helix</keyword>
<comment type="caution">
    <text evidence="2">The sequence shown here is derived from an EMBL/GenBank/DDBJ whole genome shotgun (WGS) entry which is preliminary data.</text>
</comment>
<feature type="transmembrane region" description="Helical" evidence="1">
    <location>
        <begin position="126"/>
        <end position="146"/>
    </location>
</feature>